<reference evidence="2 3" key="1">
    <citation type="submission" date="2016-10" db="EMBL/GenBank/DDBJ databases">
        <authorList>
            <person name="Varghese N."/>
            <person name="Submissions S."/>
        </authorList>
    </citation>
    <scope>NUCLEOTIDE SEQUENCE [LARGE SCALE GENOMIC DNA]</scope>
    <source>
        <strain evidence="2 3">DSM 9169</strain>
    </source>
</reference>
<organism evidence="2 3">
    <name type="scientific">Schaalia radingae</name>
    <dbReference type="NCBI Taxonomy" id="131110"/>
    <lineage>
        <taxon>Bacteria</taxon>
        <taxon>Bacillati</taxon>
        <taxon>Actinomycetota</taxon>
        <taxon>Actinomycetes</taxon>
        <taxon>Actinomycetales</taxon>
        <taxon>Actinomycetaceae</taxon>
        <taxon>Schaalia</taxon>
    </lineage>
</organism>
<name>A0ABY0V6D4_9ACTO</name>
<evidence type="ECO:0000256" key="1">
    <source>
        <dbReference type="SAM" id="MobiDB-lite"/>
    </source>
</evidence>
<evidence type="ECO:0000313" key="3">
    <source>
        <dbReference type="Proteomes" id="UP000198976"/>
    </source>
</evidence>
<dbReference type="Proteomes" id="UP000198976">
    <property type="component" value="Chromosome I"/>
</dbReference>
<keyword evidence="3" id="KW-1185">Reference proteome</keyword>
<dbReference type="RefSeq" id="WP_157886338.1">
    <property type="nucleotide sequence ID" value="NZ_LT629792.1"/>
</dbReference>
<gene>
    <name evidence="2" type="ORF">SAMN04489714_0701</name>
</gene>
<protein>
    <recommendedName>
        <fullName evidence="4">Excreted virulence factor EspC, type VII ESX diderm</fullName>
    </recommendedName>
</protein>
<evidence type="ECO:0000313" key="2">
    <source>
        <dbReference type="EMBL" id="SDT89959.1"/>
    </source>
</evidence>
<feature type="compositionally biased region" description="Polar residues" evidence="1">
    <location>
        <begin position="82"/>
        <end position="97"/>
    </location>
</feature>
<evidence type="ECO:0008006" key="4">
    <source>
        <dbReference type="Google" id="ProtNLM"/>
    </source>
</evidence>
<feature type="region of interest" description="Disordered" evidence="1">
    <location>
        <begin position="82"/>
        <end position="124"/>
    </location>
</feature>
<sequence>MTDLHVVPGDFGKLSNSTASIADDLCAVTVADALSGLSSAMPGASSPSAAAEAGANIEERSKATANLLSRFSDAAMSTQNSFNATENSITNGFSGNTVEPPAYSEPARATDGGTGGDTAVHTVK</sequence>
<proteinExistence type="predicted"/>
<dbReference type="EMBL" id="LT629792">
    <property type="protein sequence ID" value="SDT89959.1"/>
    <property type="molecule type" value="Genomic_DNA"/>
</dbReference>
<accession>A0ABY0V6D4</accession>